<protein>
    <recommendedName>
        <fullName evidence="1">Nudix hydrolase domain-containing protein</fullName>
    </recommendedName>
</protein>
<dbReference type="InterPro" id="IPR000086">
    <property type="entry name" value="NUDIX_hydrolase_dom"/>
</dbReference>
<organism evidence="2 3">
    <name type="scientific">Candidatus Ryanbacteria bacterium RIFCSPHIGHO2_01_FULL_45_22</name>
    <dbReference type="NCBI Taxonomy" id="1802114"/>
    <lineage>
        <taxon>Bacteria</taxon>
        <taxon>Candidatus Ryaniibacteriota</taxon>
    </lineage>
</organism>
<evidence type="ECO:0000259" key="1">
    <source>
        <dbReference type="Pfam" id="PF00293"/>
    </source>
</evidence>
<comment type="caution">
    <text evidence="2">The sequence shown here is derived from an EMBL/GenBank/DDBJ whole genome shotgun (WGS) entry which is preliminary data.</text>
</comment>
<dbReference type="InterPro" id="IPR015797">
    <property type="entry name" value="NUDIX_hydrolase-like_dom_sf"/>
</dbReference>
<name>A0A1G2FYW3_9BACT</name>
<accession>A0A1G2FYW3</accession>
<feature type="domain" description="Nudix hydrolase" evidence="1">
    <location>
        <begin position="62"/>
        <end position="160"/>
    </location>
</feature>
<sequence length="249" mass="29017">MKHPRWDLQPAVTKLLPEQQEHLIAMLQQVGFERTGKDVFEAFFPILPFVPSEQAVVKEINGVRHVLMWHRDDVFYRGYHLPGGYLLRGESYLEWCGRVLKKETGLLIKKAELIRTFNTRPETGWVPNQQIAHFFLCTVEGEPTHGQFFPITQVPQNTLGHHKKYVEEYLRAFFLRRETMRQGGIWNDGLYVAPEWNWLVVASNEKWEKSEVVFDTLDKALAQVDLHRQTTGLAVLYDDLGHEIVQSGY</sequence>
<gene>
    <name evidence="2" type="ORF">A2719_00985</name>
</gene>
<dbReference type="Pfam" id="PF00293">
    <property type="entry name" value="NUDIX"/>
    <property type="match status" value="1"/>
</dbReference>
<dbReference type="STRING" id="1802114.A2719_00985"/>
<dbReference type="Gene3D" id="3.90.79.10">
    <property type="entry name" value="Nucleoside Triphosphate Pyrophosphohydrolase"/>
    <property type="match status" value="1"/>
</dbReference>
<dbReference type="EMBL" id="MHNK01000019">
    <property type="protein sequence ID" value="OGZ43249.1"/>
    <property type="molecule type" value="Genomic_DNA"/>
</dbReference>
<dbReference type="SUPFAM" id="SSF55811">
    <property type="entry name" value="Nudix"/>
    <property type="match status" value="1"/>
</dbReference>
<reference evidence="2 3" key="1">
    <citation type="journal article" date="2016" name="Nat. Commun.">
        <title>Thousands of microbial genomes shed light on interconnected biogeochemical processes in an aquifer system.</title>
        <authorList>
            <person name="Anantharaman K."/>
            <person name="Brown C.T."/>
            <person name="Hug L.A."/>
            <person name="Sharon I."/>
            <person name="Castelle C.J."/>
            <person name="Probst A.J."/>
            <person name="Thomas B.C."/>
            <person name="Singh A."/>
            <person name="Wilkins M.J."/>
            <person name="Karaoz U."/>
            <person name="Brodie E.L."/>
            <person name="Williams K.H."/>
            <person name="Hubbard S.S."/>
            <person name="Banfield J.F."/>
        </authorList>
    </citation>
    <scope>NUCLEOTIDE SEQUENCE [LARGE SCALE GENOMIC DNA]</scope>
</reference>
<evidence type="ECO:0000313" key="3">
    <source>
        <dbReference type="Proteomes" id="UP000177480"/>
    </source>
</evidence>
<proteinExistence type="predicted"/>
<evidence type="ECO:0000313" key="2">
    <source>
        <dbReference type="EMBL" id="OGZ43249.1"/>
    </source>
</evidence>
<dbReference type="Proteomes" id="UP000177480">
    <property type="component" value="Unassembled WGS sequence"/>
</dbReference>
<dbReference type="AlphaFoldDB" id="A0A1G2FYW3"/>